<proteinExistence type="predicted"/>
<keyword evidence="4" id="KW-1185">Reference proteome</keyword>
<comment type="caution">
    <text evidence="3">The sequence shown here is derived from an EMBL/GenBank/DDBJ whole genome shotgun (WGS) entry which is preliminary data.</text>
</comment>
<protein>
    <submittedName>
        <fullName evidence="3">Uncharacterized protein</fullName>
    </submittedName>
</protein>
<dbReference type="EMBL" id="JACAZI010000002">
    <property type="protein sequence ID" value="KAF7368753.1"/>
    <property type="molecule type" value="Genomic_DNA"/>
</dbReference>
<organism evidence="3 4">
    <name type="scientific">Mycena venus</name>
    <dbReference type="NCBI Taxonomy" id="2733690"/>
    <lineage>
        <taxon>Eukaryota</taxon>
        <taxon>Fungi</taxon>
        <taxon>Dikarya</taxon>
        <taxon>Basidiomycota</taxon>
        <taxon>Agaricomycotina</taxon>
        <taxon>Agaricomycetes</taxon>
        <taxon>Agaricomycetidae</taxon>
        <taxon>Agaricales</taxon>
        <taxon>Marasmiineae</taxon>
        <taxon>Mycenaceae</taxon>
        <taxon>Mycena</taxon>
    </lineage>
</organism>
<gene>
    <name evidence="3" type="ORF">MVEN_00200300</name>
</gene>
<evidence type="ECO:0000256" key="2">
    <source>
        <dbReference type="SAM" id="Phobius"/>
    </source>
</evidence>
<sequence length="364" mass="40657">MRLKLDKFPACQPLLPFFFFSFSLASSSSMAPALVYHVFRRSLRRPICILVVLCIVVFLGRFMRDLAFDAQHSTRIAFKYAAGRAASTFTHTVWGTRTVTRTAIPTDSPSNNRLKRPKFKPKKEKPFGAHTYLPNGLLSVNSLAAHPIPELIVRAEAAWAAKLSRASTTLRQAVAEYTRRYNRLPPRGFEKWWAYAAVHNVALPDEYDQINRDLAPFYGVDPVWLQGMQREWEAHADSYTNGKDAEEDVLAMLNFTLPADEGVRLELASGGFQIIELLKEVEAELPPFRAVFSPHDNPNLVVDWELRQQALDAAKAGTSDAVPSSPADIDPTNPPPGEARLARRVPATLARVARRGQAPAAVRR</sequence>
<keyword evidence="2" id="KW-0812">Transmembrane</keyword>
<dbReference type="Proteomes" id="UP000620124">
    <property type="component" value="Unassembled WGS sequence"/>
</dbReference>
<accession>A0A8H6YYD7</accession>
<evidence type="ECO:0000313" key="3">
    <source>
        <dbReference type="EMBL" id="KAF7368753.1"/>
    </source>
</evidence>
<evidence type="ECO:0000313" key="4">
    <source>
        <dbReference type="Proteomes" id="UP000620124"/>
    </source>
</evidence>
<feature type="transmembrane region" description="Helical" evidence="2">
    <location>
        <begin position="43"/>
        <end position="63"/>
    </location>
</feature>
<reference evidence="3" key="1">
    <citation type="submission" date="2020-05" db="EMBL/GenBank/DDBJ databases">
        <title>Mycena genomes resolve the evolution of fungal bioluminescence.</title>
        <authorList>
            <person name="Tsai I.J."/>
        </authorList>
    </citation>
    <scope>NUCLEOTIDE SEQUENCE</scope>
    <source>
        <strain evidence="3">CCC161011</strain>
    </source>
</reference>
<keyword evidence="2" id="KW-1133">Transmembrane helix</keyword>
<dbReference type="OrthoDB" id="3043088at2759"/>
<keyword evidence="2" id="KW-0472">Membrane</keyword>
<dbReference type="AlphaFoldDB" id="A0A8H6YYD7"/>
<feature type="region of interest" description="Disordered" evidence="1">
    <location>
        <begin position="313"/>
        <end position="340"/>
    </location>
</feature>
<evidence type="ECO:0000256" key="1">
    <source>
        <dbReference type="SAM" id="MobiDB-lite"/>
    </source>
</evidence>
<name>A0A8H6YYD7_9AGAR</name>